<dbReference type="Gene3D" id="3.30.70.1230">
    <property type="entry name" value="Nucleotide cyclase"/>
    <property type="match status" value="2"/>
</dbReference>
<dbReference type="PANTHER" id="PTHR45627:SF26">
    <property type="entry name" value="ADENYLATE CYCLASE TYPE 1"/>
    <property type="match status" value="1"/>
</dbReference>
<evidence type="ECO:0000313" key="23">
    <source>
        <dbReference type="Proteomes" id="UP001152803"/>
    </source>
</evidence>
<evidence type="ECO:0000256" key="3">
    <source>
        <dbReference type="ARBA" id="ARBA00004141"/>
    </source>
</evidence>
<feature type="binding site" evidence="17">
    <location>
        <begin position="1035"/>
        <end position="1037"/>
    </location>
    <ligand>
        <name>ATP</name>
        <dbReference type="ChEBI" id="CHEBI:30616"/>
    </ligand>
</feature>
<feature type="binding site" evidence="17">
    <location>
        <begin position="293"/>
        <end position="298"/>
    </location>
    <ligand>
        <name>ATP</name>
        <dbReference type="ChEBI" id="CHEBI:30616"/>
    </ligand>
</feature>
<evidence type="ECO:0000259" key="21">
    <source>
        <dbReference type="PROSITE" id="PS50125"/>
    </source>
</evidence>
<feature type="binding site" evidence="18">
    <location>
        <position position="293"/>
    </location>
    <ligand>
        <name>Mg(2+)</name>
        <dbReference type="ChEBI" id="CHEBI:18420"/>
        <label>2</label>
        <note>catalytic</note>
    </ligand>
</feature>
<feature type="transmembrane region" description="Helical" evidence="20">
    <location>
        <begin position="156"/>
        <end position="183"/>
    </location>
</feature>
<dbReference type="PIRSF" id="PIRSF039050">
    <property type="entry name" value="Ade_cyc"/>
    <property type="match status" value="1"/>
</dbReference>
<evidence type="ECO:0000256" key="15">
    <source>
        <dbReference type="ARBA" id="ARBA00023239"/>
    </source>
</evidence>
<evidence type="ECO:0000256" key="8">
    <source>
        <dbReference type="ARBA" id="ARBA00022741"/>
    </source>
</evidence>
<feature type="binding site" evidence="17">
    <location>
        <position position="1081"/>
    </location>
    <ligand>
        <name>ATP</name>
        <dbReference type="ChEBI" id="CHEBI:30616"/>
    </ligand>
</feature>
<name>A0A9Q1DEQ0_CONCO</name>
<feature type="binding site" evidence="17">
    <location>
        <begin position="335"/>
        <end position="337"/>
    </location>
    <ligand>
        <name>ATP</name>
        <dbReference type="ChEBI" id="CHEBI:30616"/>
    </ligand>
</feature>
<dbReference type="AlphaFoldDB" id="A0A9Q1DEQ0"/>
<sequence>MEEIPFQKVKTRRKKGHCPPGIPFNEIACEDEFDCKELESLFQNYNLKLEQTSTLKALAVLIIMASTLAGVELMSGPSLTISKGSHPVHSIIFVSLFIVTNVKYLQVTQLQQIVNLTLLFGFTFSFLCCPFSLAAFGTEPPASPEQGMWQLMLVTFVAYSLLPVRTLLAVLFGIMVAVSHIIVTATSVTVKRQRLWRTLVANTVLFTSVNLSGLFVRILTERAQRKAFLQARNCIEERLRMEDENEKQERLLMSLLPRNVAMEMKEDFLKPPERIFHKIYIQRHDNVSILFADIVGFTSLASQCTAQELVKLLNELFGKFDELATENHCRRIKILGDCYYCVSGLTQPKTDHAHCCVEMGLDMIDTITSVAEATEVNLNMRVGMHTGRVLCGVLGLRKWQYDVWSNDVTLANVMEAGGLPGPTPHRKVHITRTSLDCLNGDYEVEPGNGHERHAFLQKHQIETFFIVPSHRRKIFPGLILSDIKPAKKMKFKTVCYLLVQLMHCRKMFKAEIPFSNAMSCEDGDKLYVDTDQRLKLKFVLKSENGTPWWQCFSRLGRGSLPTGLFQHRGKHRCLADTSATDVLCGNLAEVQRRALRTAPEKLRNRTSFSANVAQSSPGSRVNRYIGRLIEARQTESETADLHFLTLMYKRSERETKYHQLQDEYFISAVVLSLVLAALFGLVYLLIIPQCVPQPPSAPARGTVVLVLLVFCICFLMACIMYLHITRIQAGCMPWLWGRDSASSIVILEADGANRTMAELPCDGARYAFLSCAGGALTLALFLRVSWLPKIILLFLLSVLYITVLEVSGFRLSVGAGLFHIRGFEPILSILLFAGTLALHSRQLDLKLRLDYLWAAQAEEERDGMEKVKLDNKRILFNLLPVHVAQHFLLSNPRNMDLYYQSYAQVGVLFASIPNFNDFYIELDGNNMGVECLRLLNEIIADFDELMDKECYRDIEKIKTIGSTYMAAVGLVPTIGTKAKKSIVTHLSTVADYAIEMFDVLDEINYQSYNEFVLRVGVNVGPVVAGVIGARRPQYDIWGNTVNVASRMDSTGIPGKIQVTEEVYRMLNNDYDLVCRGKVSVKGKGEMLTYFLEGKIQSSACQARPGGANAGGANAGGAAYGRPCVQDRVGGASPCPAHGSNLPARVGISPKNSSPALATTALQFPATSRAAVEEV</sequence>
<dbReference type="GO" id="GO:0006171">
    <property type="term" value="P:cAMP biosynthetic process"/>
    <property type="evidence" value="ECO:0007669"/>
    <property type="project" value="UniProtKB-KW"/>
</dbReference>
<evidence type="ECO:0000256" key="18">
    <source>
        <dbReference type="PIRSR" id="PIRSR039050-51"/>
    </source>
</evidence>
<dbReference type="SUPFAM" id="SSF55073">
    <property type="entry name" value="Nucleotide cyclase"/>
    <property type="match status" value="2"/>
</dbReference>
<dbReference type="PROSITE" id="PS00452">
    <property type="entry name" value="GUANYLATE_CYCLASE_1"/>
    <property type="match status" value="2"/>
</dbReference>
<dbReference type="EMBL" id="JAFJMO010000009">
    <property type="protein sequence ID" value="KAJ8268409.1"/>
    <property type="molecule type" value="Genomic_DNA"/>
</dbReference>
<comment type="similarity">
    <text evidence="16 19">Belongs to the adenylyl cyclase class-4/guanylyl cyclase family.</text>
</comment>
<dbReference type="CDD" id="cd07302">
    <property type="entry name" value="CHD"/>
    <property type="match status" value="2"/>
</dbReference>
<dbReference type="EC" id="4.6.1.1" evidence="4 16"/>
<dbReference type="GO" id="GO:0035556">
    <property type="term" value="P:intracellular signal transduction"/>
    <property type="evidence" value="ECO:0007669"/>
    <property type="project" value="InterPro"/>
</dbReference>
<keyword evidence="12 16" id="KW-0115">cAMP biosynthesis</keyword>
<dbReference type="GO" id="GO:0005524">
    <property type="term" value="F:ATP binding"/>
    <property type="evidence" value="ECO:0007669"/>
    <property type="project" value="UniProtKB-UniRule"/>
</dbReference>
<dbReference type="FunFam" id="3.30.70.1230:FF:000001">
    <property type="entry name" value="Adenylate cyclase"/>
    <property type="match status" value="1"/>
</dbReference>
<evidence type="ECO:0000256" key="6">
    <source>
        <dbReference type="ARBA" id="ARBA00022723"/>
    </source>
</evidence>
<evidence type="ECO:0000256" key="9">
    <source>
        <dbReference type="ARBA" id="ARBA00022840"/>
    </source>
</evidence>
<evidence type="ECO:0000256" key="12">
    <source>
        <dbReference type="ARBA" id="ARBA00022998"/>
    </source>
</evidence>
<keyword evidence="6 16" id="KW-0479">Metal-binding</keyword>
<dbReference type="GO" id="GO:0004016">
    <property type="term" value="F:adenylate cyclase activity"/>
    <property type="evidence" value="ECO:0007669"/>
    <property type="project" value="UniProtKB-EC"/>
</dbReference>
<evidence type="ECO:0000256" key="5">
    <source>
        <dbReference type="ARBA" id="ARBA00022692"/>
    </source>
</evidence>
<feature type="transmembrane region" description="Helical" evidence="20">
    <location>
        <begin position="766"/>
        <end position="784"/>
    </location>
</feature>
<keyword evidence="13 16" id="KW-0472">Membrane</keyword>
<feature type="transmembrane region" description="Helical" evidence="20">
    <location>
        <begin position="87"/>
        <end position="104"/>
    </location>
</feature>
<keyword evidence="5 20" id="KW-0812">Transmembrane</keyword>
<gene>
    <name evidence="22" type="ORF">COCON_G00135810</name>
</gene>
<keyword evidence="14" id="KW-0325">Glycoprotein</keyword>
<dbReference type="PANTHER" id="PTHR45627">
    <property type="entry name" value="ADENYLATE CYCLASE TYPE 1"/>
    <property type="match status" value="1"/>
</dbReference>
<evidence type="ECO:0000256" key="17">
    <source>
        <dbReference type="PIRSR" id="PIRSR039050-50"/>
    </source>
</evidence>
<feature type="transmembrane region" description="Helical" evidence="20">
    <location>
        <begin position="818"/>
        <end position="838"/>
    </location>
</feature>
<comment type="subcellular location">
    <subcellularLocation>
        <location evidence="3">Membrane</location>
        <topology evidence="3">Multi-pass membrane protein</topology>
    </subcellularLocation>
</comment>
<keyword evidence="9 16" id="KW-0067">ATP-binding</keyword>
<feature type="domain" description="Guanylate cyclase" evidence="21">
    <location>
        <begin position="906"/>
        <end position="1048"/>
    </location>
</feature>
<feature type="transmembrane region" description="Helical" evidence="20">
    <location>
        <begin position="791"/>
        <end position="812"/>
    </location>
</feature>
<comment type="function">
    <text evidence="16">Catalyzes the formation of the signaling molecule cAMP in response to G-protein signaling.</text>
</comment>
<keyword evidence="18" id="KW-0464">Manganese</keyword>
<evidence type="ECO:0000256" key="2">
    <source>
        <dbReference type="ARBA" id="ARBA00001936"/>
    </source>
</evidence>
<evidence type="ECO:0000256" key="20">
    <source>
        <dbReference type="SAM" id="Phobius"/>
    </source>
</evidence>
<evidence type="ECO:0000256" key="4">
    <source>
        <dbReference type="ARBA" id="ARBA00012201"/>
    </source>
</evidence>
<dbReference type="Pfam" id="PF00211">
    <property type="entry name" value="Guanylate_cyc"/>
    <property type="match status" value="2"/>
</dbReference>
<organism evidence="22 23">
    <name type="scientific">Conger conger</name>
    <name type="common">Conger eel</name>
    <name type="synonym">Muraena conger</name>
    <dbReference type="NCBI Taxonomy" id="82655"/>
    <lineage>
        <taxon>Eukaryota</taxon>
        <taxon>Metazoa</taxon>
        <taxon>Chordata</taxon>
        <taxon>Craniata</taxon>
        <taxon>Vertebrata</taxon>
        <taxon>Euteleostomi</taxon>
        <taxon>Actinopterygii</taxon>
        <taxon>Neopterygii</taxon>
        <taxon>Teleostei</taxon>
        <taxon>Anguilliformes</taxon>
        <taxon>Congridae</taxon>
        <taxon>Conger</taxon>
    </lineage>
</organism>
<reference evidence="22" key="1">
    <citation type="journal article" date="2023" name="Science">
        <title>Genome structures resolve the early diversification of teleost fishes.</title>
        <authorList>
            <person name="Parey E."/>
            <person name="Louis A."/>
            <person name="Montfort J."/>
            <person name="Bouchez O."/>
            <person name="Roques C."/>
            <person name="Iampietro C."/>
            <person name="Lluch J."/>
            <person name="Castinel A."/>
            <person name="Donnadieu C."/>
            <person name="Desvignes T."/>
            <person name="Floi Bucao C."/>
            <person name="Jouanno E."/>
            <person name="Wen M."/>
            <person name="Mejri S."/>
            <person name="Dirks R."/>
            <person name="Jansen H."/>
            <person name="Henkel C."/>
            <person name="Chen W.J."/>
            <person name="Zahm M."/>
            <person name="Cabau C."/>
            <person name="Klopp C."/>
            <person name="Thompson A.W."/>
            <person name="Robinson-Rechavi M."/>
            <person name="Braasch I."/>
            <person name="Lecointre G."/>
            <person name="Bobe J."/>
            <person name="Postlethwait J.H."/>
            <person name="Berthelot C."/>
            <person name="Roest Crollius H."/>
            <person name="Guiguen Y."/>
        </authorList>
    </citation>
    <scope>NUCLEOTIDE SEQUENCE</scope>
    <source>
        <strain evidence="22">Concon-B</strain>
    </source>
</reference>
<keyword evidence="23" id="KW-1185">Reference proteome</keyword>
<dbReference type="InterPro" id="IPR030672">
    <property type="entry name" value="Adcy"/>
</dbReference>
<evidence type="ECO:0000256" key="19">
    <source>
        <dbReference type="RuleBase" id="RU000405"/>
    </source>
</evidence>
<dbReference type="InterPro" id="IPR029787">
    <property type="entry name" value="Nucleotide_cyclase"/>
</dbReference>
<comment type="caution">
    <text evidence="22">The sequence shown here is derived from an EMBL/GenBank/DDBJ whole genome shotgun (WGS) entry which is preliminary data.</text>
</comment>
<keyword evidence="10 16" id="KW-0460">Magnesium</keyword>
<dbReference type="SMART" id="SM00044">
    <property type="entry name" value="CYCc"/>
    <property type="match status" value="2"/>
</dbReference>
<keyword evidence="8 16" id="KW-0547">Nucleotide-binding</keyword>
<dbReference type="GO" id="GO:0007189">
    <property type="term" value="P:adenylate cyclase-activating G protein-coupled receptor signaling pathway"/>
    <property type="evidence" value="ECO:0007669"/>
    <property type="project" value="TreeGrafter"/>
</dbReference>
<dbReference type="Proteomes" id="UP001152803">
    <property type="component" value="Unassembled WGS sequence"/>
</dbReference>
<accession>A0A9Q1DEQ0</accession>
<keyword evidence="15 16" id="KW-0456">Lyase</keyword>
<evidence type="ECO:0000256" key="13">
    <source>
        <dbReference type="ARBA" id="ARBA00023136"/>
    </source>
</evidence>
<dbReference type="FunFam" id="3.30.70.1230:FF:000002">
    <property type="entry name" value="Adenylate cyclase"/>
    <property type="match status" value="1"/>
</dbReference>
<comment type="cofactor">
    <cofactor evidence="2">
        <name>Mn(2+)</name>
        <dbReference type="ChEBI" id="CHEBI:29035"/>
    </cofactor>
</comment>
<feature type="transmembrane region" description="Helical" evidence="20">
    <location>
        <begin position="57"/>
        <end position="75"/>
    </location>
</feature>
<evidence type="ECO:0000256" key="10">
    <source>
        <dbReference type="ARBA" id="ARBA00022842"/>
    </source>
</evidence>
<evidence type="ECO:0000256" key="16">
    <source>
        <dbReference type="PIRNR" id="PIRNR039050"/>
    </source>
</evidence>
<keyword evidence="7" id="KW-0677">Repeat</keyword>
<feature type="domain" description="Guanylate cyclase" evidence="21">
    <location>
        <begin position="288"/>
        <end position="415"/>
    </location>
</feature>
<protein>
    <recommendedName>
        <fullName evidence="4 16">adenylate cyclase</fullName>
        <ecNumber evidence="4 16">4.6.1.1</ecNumber>
    </recommendedName>
</protein>
<feature type="transmembrane region" description="Helical" evidence="20">
    <location>
        <begin position="699"/>
        <end position="724"/>
    </location>
</feature>
<dbReference type="GO" id="GO:0046872">
    <property type="term" value="F:metal ion binding"/>
    <property type="evidence" value="ECO:0007669"/>
    <property type="project" value="UniProtKB-KW"/>
</dbReference>
<evidence type="ECO:0000256" key="14">
    <source>
        <dbReference type="ARBA" id="ARBA00023180"/>
    </source>
</evidence>
<dbReference type="GO" id="GO:0005886">
    <property type="term" value="C:plasma membrane"/>
    <property type="evidence" value="ECO:0007669"/>
    <property type="project" value="InterPro"/>
</dbReference>
<dbReference type="Pfam" id="PF16214">
    <property type="entry name" value="AC_N"/>
    <property type="match status" value="1"/>
</dbReference>
<keyword evidence="11 20" id="KW-1133">Transmembrane helix</keyword>
<feature type="binding site" evidence="17">
    <location>
        <position position="958"/>
    </location>
    <ligand>
        <name>ATP</name>
        <dbReference type="ChEBI" id="CHEBI:30616"/>
    </ligand>
</feature>
<dbReference type="OrthoDB" id="6147412at2759"/>
<evidence type="ECO:0000256" key="7">
    <source>
        <dbReference type="ARBA" id="ARBA00022737"/>
    </source>
</evidence>
<evidence type="ECO:0000256" key="11">
    <source>
        <dbReference type="ARBA" id="ARBA00022989"/>
    </source>
</evidence>
<feature type="transmembrane region" description="Helical" evidence="20">
    <location>
        <begin position="195"/>
        <end position="216"/>
    </location>
</feature>
<dbReference type="InterPro" id="IPR001054">
    <property type="entry name" value="A/G_cyclase"/>
</dbReference>
<feature type="binding site" evidence="18">
    <location>
        <position position="294"/>
    </location>
    <ligand>
        <name>Mg(2+)</name>
        <dbReference type="ChEBI" id="CHEBI:18420"/>
        <label>2</label>
        <note>catalytic</note>
    </ligand>
</feature>
<feature type="binding site" evidence="18">
    <location>
        <position position="337"/>
    </location>
    <ligand>
        <name>Mg(2+)</name>
        <dbReference type="ChEBI" id="CHEBI:18420"/>
        <label>2</label>
        <note>catalytic</note>
    </ligand>
</feature>
<feature type="binding site" evidence="17">
    <location>
        <position position="381"/>
    </location>
    <ligand>
        <name>ATP</name>
        <dbReference type="ChEBI" id="CHEBI:30616"/>
    </ligand>
</feature>
<evidence type="ECO:0000256" key="1">
    <source>
        <dbReference type="ARBA" id="ARBA00001593"/>
    </source>
</evidence>
<proteinExistence type="inferred from homology"/>
<dbReference type="InterPro" id="IPR018297">
    <property type="entry name" value="A/G_cyclase_CS"/>
</dbReference>
<feature type="transmembrane region" description="Helical" evidence="20">
    <location>
        <begin position="116"/>
        <end position="136"/>
    </location>
</feature>
<comment type="cofactor">
    <cofactor evidence="18">
        <name>Mg(2+)</name>
        <dbReference type="ChEBI" id="CHEBI:18420"/>
    </cofactor>
    <cofactor evidence="18">
        <name>Mn(2+)</name>
        <dbReference type="ChEBI" id="CHEBI:29035"/>
    </cofactor>
    <text evidence="18">Binds 2 magnesium ions per subunit. Is also active with manganese (in vitro).</text>
</comment>
<feature type="binding site" evidence="18">
    <location>
        <position position="337"/>
    </location>
    <ligand>
        <name>Mg(2+)</name>
        <dbReference type="ChEBI" id="CHEBI:18420"/>
        <label>1</label>
        <note>catalytic</note>
    </ligand>
</feature>
<feature type="binding site" evidence="17">
    <location>
        <begin position="1042"/>
        <end position="1046"/>
    </location>
    <ligand>
        <name>ATP</name>
        <dbReference type="ChEBI" id="CHEBI:30616"/>
    </ligand>
</feature>
<dbReference type="PROSITE" id="PS50125">
    <property type="entry name" value="GUANYLATE_CYCLASE_2"/>
    <property type="match status" value="2"/>
</dbReference>
<feature type="binding site" evidence="18">
    <location>
        <position position="293"/>
    </location>
    <ligand>
        <name>Mg(2+)</name>
        <dbReference type="ChEBI" id="CHEBI:18420"/>
        <label>1</label>
        <note>catalytic</note>
    </ligand>
</feature>
<evidence type="ECO:0000313" key="22">
    <source>
        <dbReference type="EMBL" id="KAJ8268409.1"/>
    </source>
</evidence>
<comment type="catalytic activity">
    <reaction evidence="1 16">
        <text>ATP = 3',5'-cyclic AMP + diphosphate</text>
        <dbReference type="Rhea" id="RHEA:15389"/>
        <dbReference type="ChEBI" id="CHEBI:30616"/>
        <dbReference type="ChEBI" id="CHEBI:33019"/>
        <dbReference type="ChEBI" id="CHEBI:58165"/>
        <dbReference type="EC" id="4.6.1.1"/>
    </reaction>
</comment>
<dbReference type="InterPro" id="IPR032628">
    <property type="entry name" value="AC_N"/>
</dbReference>
<feature type="transmembrane region" description="Helical" evidence="20">
    <location>
        <begin position="664"/>
        <end position="687"/>
    </location>
</feature>